<dbReference type="PROSITE" id="PS51502">
    <property type="entry name" value="S_R_A_B_BARREL"/>
    <property type="match status" value="1"/>
</dbReference>
<evidence type="ECO:0000256" key="1">
    <source>
        <dbReference type="ARBA" id="ARBA00011738"/>
    </source>
</evidence>
<dbReference type="InterPro" id="IPR044662">
    <property type="entry name" value="HS1/DABB1-like"/>
</dbReference>
<organism evidence="3 4">
    <name type="scientific">Syncephalastrum racemosum</name>
    <name type="common">Filamentous fungus</name>
    <dbReference type="NCBI Taxonomy" id="13706"/>
    <lineage>
        <taxon>Eukaryota</taxon>
        <taxon>Fungi</taxon>
        <taxon>Fungi incertae sedis</taxon>
        <taxon>Mucoromycota</taxon>
        <taxon>Mucoromycotina</taxon>
        <taxon>Mucoromycetes</taxon>
        <taxon>Mucorales</taxon>
        <taxon>Syncephalastraceae</taxon>
        <taxon>Syncephalastrum</taxon>
    </lineage>
</organism>
<dbReference type="OrthoDB" id="42919at2759"/>
<name>A0A1X2H888_SYNRA</name>
<evidence type="ECO:0000313" key="3">
    <source>
        <dbReference type="EMBL" id="ORY94741.1"/>
    </source>
</evidence>
<feature type="domain" description="Stress-response A/B barrel" evidence="2">
    <location>
        <begin position="4"/>
        <end position="96"/>
    </location>
</feature>
<dbReference type="InterPro" id="IPR011008">
    <property type="entry name" value="Dimeric_a/b-barrel"/>
</dbReference>
<dbReference type="SMART" id="SM00886">
    <property type="entry name" value="Dabb"/>
    <property type="match status" value="1"/>
</dbReference>
<evidence type="ECO:0000259" key="2">
    <source>
        <dbReference type="PROSITE" id="PS51502"/>
    </source>
</evidence>
<dbReference type="EMBL" id="MCGN01000007">
    <property type="protein sequence ID" value="ORY94741.1"/>
    <property type="molecule type" value="Genomic_DNA"/>
</dbReference>
<accession>A0A1X2H888</accession>
<dbReference type="OMA" id="VHIVIAK"/>
<dbReference type="AlphaFoldDB" id="A0A1X2H888"/>
<sequence length="98" mass="11169">MSRLVHIVIAKFKPEVDEATRQAACNQILALKDKIPGVLSASAGKTFTDRSQGFEWGWVFEFKTKEELPLYTNHPAHQEFLKNNKPLFADLIALDYMC</sequence>
<proteinExistence type="predicted"/>
<gene>
    <name evidence="3" type="ORF">BCR43DRAFT_460538</name>
</gene>
<dbReference type="Proteomes" id="UP000242180">
    <property type="component" value="Unassembled WGS sequence"/>
</dbReference>
<dbReference type="PANTHER" id="PTHR33178:SF10">
    <property type="entry name" value="STRESS-RESPONSE A_B BARREL DOMAIN-CONTAINING PROTEIN"/>
    <property type="match status" value="1"/>
</dbReference>
<comment type="caution">
    <text evidence="3">The sequence shown here is derived from an EMBL/GenBank/DDBJ whole genome shotgun (WGS) entry which is preliminary data.</text>
</comment>
<dbReference type="Gene3D" id="3.30.70.100">
    <property type="match status" value="1"/>
</dbReference>
<dbReference type="InParanoid" id="A0A1X2H888"/>
<dbReference type="SUPFAM" id="SSF54909">
    <property type="entry name" value="Dimeric alpha+beta barrel"/>
    <property type="match status" value="1"/>
</dbReference>
<evidence type="ECO:0000313" key="4">
    <source>
        <dbReference type="Proteomes" id="UP000242180"/>
    </source>
</evidence>
<reference evidence="3 4" key="1">
    <citation type="submission" date="2016-07" db="EMBL/GenBank/DDBJ databases">
        <title>Pervasive Adenine N6-methylation of Active Genes in Fungi.</title>
        <authorList>
            <consortium name="DOE Joint Genome Institute"/>
            <person name="Mondo S.J."/>
            <person name="Dannebaum R.O."/>
            <person name="Kuo R.C."/>
            <person name="Labutti K."/>
            <person name="Haridas S."/>
            <person name="Kuo A."/>
            <person name="Salamov A."/>
            <person name="Ahrendt S.R."/>
            <person name="Lipzen A."/>
            <person name="Sullivan W."/>
            <person name="Andreopoulos W.B."/>
            <person name="Clum A."/>
            <person name="Lindquist E."/>
            <person name="Daum C."/>
            <person name="Ramamoorthy G.K."/>
            <person name="Gryganskyi A."/>
            <person name="Culley D."/>
            <person name="Magnuson J.K."/>
            <person name="James T.Y."/>
            <person name="O'Malley M.A."/>
            <person name="Stajich J.E."/>
            <person name="Spatafora J.W."/>
            <person name="Visel A."/>
            <person name="Grigoriev I.V."/>
        </authorList>
    </citation>
    <scope>NUCLEOTIDE SEQUENCE [LARGE SCALE GENOMIC DNA]</scope>
    <source>
        <strain evidence="3 4">NRRL 2496</strain>
    </source>
</reference>
<keyword evidence="4" id="KW-1185">Reference proteome</keyword>
<dbReference type="Pfam" id="PF07876">
    <property type="entry name" value="Dabb"/>
    <property type="match status" value="1"/>
</dbReference>
<comment type="subunit">
    <text evidence="1">Homodimer.</text>
</comment>
<dbReference type="STRING" id="13706.A0A1X2H888"/>
<dbReference type="PANTHER" id="PTHR33178">
    <property type="match status" value="1"/>
</dbReference>
<dbReference type="InterPro" id="IPR013097">
    <property type="entry name" value="Dabb"/>
</dbReference>
<protein>
    <recommendedName>
        <fullName evidence="2">Stress-response A/B barrel domain-containing protein</fullName>
    </recommendedName>
</protein>